<sequence length="388" mass="40939">MSLSTVFQLAVALCAVAGVDAGLLGKRQCPGALQPTYPAPVLSQGWTAQLIANGVRSARGLLTHGIALNANGTTLYASSAEAVFAWAYNPSTGTVSGSPTTIISGMNNADHVSRTLTFSKKQPNQLIVSRGSNDNLDMGTKDIKSGRSMIKVFDLSALTSGKVYNYANDGRVLGWGLRNDVGVAEHPTTGGIWSVENSVDMLTRNGVDIHTDNPAEELNYLGALSDPVPAAPPNFGYPDCVALFQASGVPNSQNLKTGVQFSSTQSTTANDTSCASNFVAPRLTFQSHMAPLDIAFNADGSEALIPFHGSWNRQPPIGYKFGIVKFANGQPVEPSTSTTALIDIMTNSNINSCPNSCFRPVSVAVDAKGRVFMSSDTTGEIYVLRRPA</sequence>
<dbReference type="InterPro" id="IPR054539">
    <property type="entry name" value="Beta-prop_PDH"/>
</dbReference>
<organism evidence="3 4">
    <name type="scientific">Diaporthe eres</name>
    <name type="common">Phomopsis oblonga</name>
    <dbReference type="NCBI Taxonomy" id="83184"/>
    <lineage>
        <taxon>Eukaryota</taxon>
        <taxon>Fungi</taxon>
        <taxon>Dikarya</taxon>
        <taxon>Ascomycota</taxon>
        <taxon>Pezizomycotina</taxon>
        <taxon>Sordariomycetes</taxon>
        <taxon>Sordariomycetidae</taxon>
        <taxon>Diaporthales</taxon>
        <taxon>Diaporthaceae</taxon>
        <taxon>Diaporthe</taxon>
        <taxon>Diaporthe eres species complex</taxon>
    </lineage>
</organism>
<evidence type="ECO:0000256" key="1">
    <source>
        <dbReference type="SAM" id="SignalP"/>
    </source>
</evidence>
<dbReference type="InterPro" id="IPR011042">
    <property type="entry name" value="6-blade_b-propeller_TolB-like"/>
</dbReference>
<dbReference type="EMBL" id="JAKNSF020000007">
    <property type="protein sequence ID" value="KAK7737629.1"/>
    <property type="molecule type" value="Genomic_DNA"/>
</dbReference>
<name>A0ABR1PIJ5_DIAER</name>
<dbReference type="Gene3D" id="2.120.10.30">
    <property type="entry name" value="TolB, C-terminal domain"/>
    <property type="match status" value="1"/>
</dbReference>
<protein>
    <recommendedName>
        <fullName evidence="2">Pyrroloquinoline quinone-dependent pyranose dehydrogenase beta-propeller domain-containing protein</fullName>
    </recommendedName>
</protein>
<comment type="caution">
    <text evidence="3">The sequence shown here is derived from an EMBL/GenBank/DDBJ whole genome shotgun (WGS) entry which is preliminary data.</text>
</comment>
<keyword evidence="1" id="KW-0732">Signal</keyword>
<keyword evidence="4" id="KW-1185">Reference proteome</keyword>
<reference evidence="3 4" key="1">
    <citation type="submission" date="2024-02" db="EMBL/GenBank/DDBJ databases">
        <title>De novo assembly and annotation of 12 fungi associated with fruit tree decline syndrome in Ontario, Canada.</title>
        <authorList>
            <person name="Sulman M."/>
            <person name="Ellouze W."/>
            <person name="Ilyukhin E."/>
        </authorList>
    </citation>
    <scope>NUCLEOTIDE SEQUENCE [LARGE SCALE GENOMIC DNA]</scope>
    <source>
        <strain evidence="3 4">M169</strain>
    </source>
</reference>
<evidence type="ECO:0000313" key="4">
    <source>
        <dbReference type="Proteomes" id="UP001430848"/>
    </source>
</evidence>
<dbReference type="Proteomes" id="UP001430848">
    <property type="component" value="Unassembled WGS sequence"/>
</dbReference>
<dbReference type="InterPro" id="IPR011041">
    <property type="entry name" value="Quinoprot_gluc/sorb_DH_b-prop"/>
</dbReference>
<gene>
    <name evidence="3" type="ORF">SLS63_002758</name>
</gene>
<proteinExistence type="predicted"/>
<dbReference type="Pfam" id="PF22807">
    <property type="entry name" value="TrAA12"/>
    <property type="match status" value="1"/>
</dbReference>
<accession>A0ABR1PIJ5</accession>
<feature type="domain" description="Pyrroloquinoline quinone-dependent pyranose dehydrogenase beta-propeller" evidence="2">
    <location>
        <begin position="62"/>
        <end position="386"/>
    </location>
</feature>
<dbReference type="SUPFAM" id="SSF50952">
    <property type="entry name" value="Soluble quinoprotein glucose dehydrogenase"/>
    <property type="match status" value="1"/>
</dbReference>
<evidence type="ECO:0000259" key="2">
    <source>
        <dbReference type="Pfam" id="PF22807"/>
    </source>
</evidence>
<evidence type="ECO:0000313" key="3">
    <source>
        <dbReference type="EMBL" id="KAK7737629.1"/>
    </source>
</evidence>
<feature type="signal peptide" evidence="1">
    <location>
        <begin position="1"/>
        <end position="21"/>
    </location>
</feature>
<feature type="chain" id="PRO_5046066240" description="Pyrroloquinoline quinone-dependent pyranose dehydrogenase beta-propeller domain-containing protein" evidence="1">
    <location>
        <begin position="22"/>
        <end position="388"/>
    </location>
</feature>